<dbReference type="EMBL" id="JAODOQ010000001">
    <property type="protein sequence ID" value="MCT8987633.1"/>
    <property type="molecule type" value="Genomic_DNA"/>
</dbReference>
<evidence type="ECO:0000256" key="4">
    <source>
        <dbReference type="ARBA" id="ARBA00023157"/>
    </source>
</evidence>
<evidence type="ECO:0000313" key="5">
    <source>
        <dbReference type="EMBL" id="MCT8987633.1"/>
    </source>
</evidence>
<name>A0ABT2P4S8_9GAMM</name>
<accession>A0ABT2P4S8</accession>
<proteinExistence type="predicted"/>
<keyword evidence="2" id="KW-0732">Signal</keyword>
<evidence type="ECO:0000256" key="3">
    <source>
        <dbReference type="ARBA" id="ARBA00022801"/>
    </source>
</evidence>
<reference evidence="5" key="1">
    <citation type="submission" date="2022-09" db="EMBL/GenBank/DDBJ databases">
        <title>Shewanella sp. KJ10-1 sp.nov, isolated from marine algae.</title>
        <authorList>
            <person name="Butt M."/>
            <person name="Lee J.K."/>
            <person name="Kim J.M."/>
            <person name="Choi D.G."/>
        </authorList>
    </citation>
    <scope>NUCLEOTIDE SEQUENCE</scope>
    <source>
        <strain evidence="5">KJ10-1</strain>
    </source>
</reference>
<keyword evidence="6" id="KW-1185">Reference proteome</keyword>
<dbReference type="RefSeq" id="WP_261733881.1">
    <property type="nucleotide sequence ID" value="NZ_JAODOQ010000001.1"/>
</dbReference>
<evidence type="ECO:0000256" key="1">
    <source>
        <dbReference type="ARBA" id="ARBA00022487"/>
    </source>
</evidence>
<keyword evidence="1" id="KW-0719">Serine esterase</keyword>
<dbReference type="Proteomes" id="UP001431192">
    <property type="component" value="Unassembled WGS sequence"/>
</dbReference>
<dbReference type="InterPro" id="IPR011118">
    <property type="entry name" value="Tannase/feruloyl_esterase"/>
</dbReference>
<dbReference type="PANTHER" id="PTHR33938">
    <property type="entry name" value="FERULOYL ESTERASE B-RELATED"/>
    <property type="match status" value="1"/>
</dbReference>
<dbReference type="Pfam" id="PF07519">
    <property type="entry name" value="Tannase"/>
    <property type="match status" value="1"/>
</dbReference>
<keyword evidence="4" id="KW-1015">Disulfide bond</keyword>
<dbReference type="GO" id="GO:0016787">
    <property type="term" value="F:hydrolase activity"/>
    <property type="evidence" value="ECO:0007669"/>
    <property type="project" value="UniProtKB-KW"/>
</dbReference>
<protein>
    <submittedName>
        <fullName evidence="5">Tannase/feruloyl esterase family alpha/beta hydrolase</fullName>
    </submittedName>
</protein>
<sequence length="78" mass="8382">MAPATDQVNTILDDIVAWVETGTAPEAITANVREANTELPDNWAKDRSRPLCPFPQVATYNGSGDIELAESFSCVASE</sequence>
<gene>
    <name evidence="5" type="ORF">N4T56_15605</name>
</gene>
<dbReference type="PANTHER" id="PTHR33938:SF15">
    <property type="entry name" value="FERULOYL ESTERASE B-RELATED"/>
    <property type="match status" value="1"/>
</dbReference>
<evidence type="ECO:0000313" key="6">
    <source>
        <dbReference type="Proteomes" id="UP001431192"/>
    </source>
</evidence>
<comment type="caution">
    <text evidence="5">The sequence shown here is derived from an EMBL/GenBank/DDBJ whole genome shotgun (WGS) entry which is preliminary data.</text>
</comment>
<keyword evidence="3 5" id="KW-0378">Hydrolase</keyword>
<evidence type="ECO:0000256" key="2">
    <source>
        <dbReference type="ARBA" id="ARBA00022729"/>
    </source>
</evidence>
<organism evidence="5 6">
    <name type="scientific">Shewanella phaeophyticola</name>
    <dbReference type="NCBI Taxonomy" id="2978345"/>
    <lineage>
        <taxon>Bacteria</taxon>
        <taxon>Pseudomonadati</taxon>
        <taxon>Pseudomonadota</taxon>
        <taxon>Gammaproteobacteria</taxon>
        <taxon>Alteromonadales</taxon>
        <taxon>Shewanellaceae</taxon>
        <taxon>Shewanella</taxon>
    </lineage>
</organism>